<protein>
    <submittedName>
        <fullName evidence="1">tRNA dimethylallyltransferase</fullName>
    </submittedName>
</protein>
<gene>
    <name evidence="1" type="ORF">WH47_07546</name>
</gene>
<dbReference type="Proteomes" id="UP000053825">
    <property type="component" value="Unassembled WGS sequence"/>
</dbReference>
<evidence type="ECO:0000313" key="1">
    <source>
        <dbReference type="EMBL" id="KOC60787.1"/>
    </source>
</evidence>
<dbReference type="AlphaFoldDB" id="A0A0L7QQ82"/>
<accession>A0A0L7QQ82</accession>
<keyword evidence="2" id="KW-1185">Reference proteome</keyword>
<dbReference type="GO" id="GO:0016740">
    <property type="term" value="F:transferase activity"/>
    <property type="evidence" value="ECO:0007669"/>
    <property type="project" value="UniProtKB-KW"/>
</dbReference>
<keyword evidence="1" id="KW-0808">Transferase</keyword>
<dbReference type="InterPro" id="IPR027417">
    <property type="entry name" value="P-loop_NTPase"/>
</dbReference>
<dbReference type="EMBL" id="KQ414788">
    <property type="protein sequence ID" value="KOC60787.1"/>
    <property type="molecule type" value="Genomic_DNA"/>
</dbReference>
<name>A0A0L7QQ82_9HYME</name>
<dbReference type="Gene3D" id="3.40.50.300">
    <property type="entry name" value="P-loop containing nucleotide triphosphate hydrolases"/>
    <property type="match status" value="1"/>
</dbReference>
<proteinExistence type="predicted"/>
<reference evidence="1 2" key="1">
    <citation type="submission" date="2015-07" db="EMBL/GenBank/DDBJ databases">
        <title>The genome of Habropoda laboriosa.</title>
        <authorList>
            <person name="Pan H."/>
            <person name="Kapheim K."/>
        </authorList>
    </citation>
    <scope>NUCLEOTIDE SEQUENCE [LARGE SCALE GENOMIC DNA]</scope>
    <source>
        <strain evidence="1">0110345459</strain>
    </source>
</reference>
<dbReference type="STRING" id="597456.A0A0L7QQ82"/>
<organism evidence="1 2">
    <name type="scientific">Habropoda laboriosa</name>
    <dbReference type="NCBI Taxonomy" id="597456"/>
    <lineage>
        <taxon>Eukaryota</taxon>
        <taxon>Metazoa</taxon>
        <taxon>Ecdysozoa</taxon>
        <taxon>Arthropoda</taxon>
        <taxon>Hexapoda</taxon>
        <taxon>Insecta</taxon>
        <taxon>Pterygota</taxon>
        <taxon>Neoptera</taxon>
        <taxon>Endopterygota</taxon>
        <taxon>Hymenoptera</taxon>
        <taxon>Apocrita</taxon>
        <taxon>Aculeata</taxon>
        <taxon>Apoidea</taxon>
        <taxon>Anthophila</taxon>
        <taxon>Apidae</taxon>
        <taxon>Habropoda</taxon>
    </lineage>
</organism>
<evidence type="ECO:0000313" key="2">
    <source>
        <dbReference type="Proteomes" id="UP000053825"/>
    </source>
</evidence>
<sequence length="79" mass="8529">MRSELTHAQFQGRISDCEVVDMSCVPVLAIVGSTGCGKSRLGIELARRFAGEIISADSMQVSEKTFVYYALFAVLVLVG</sequence>